<feature type="domain" description="Zinc finger/thioredoxin putative" evidence="3">
    <location>
        <begin position="1"/>
        <end position="36"/>
    </location>
</feature>
<keyword evidence="2" id="KW-0472">Membrane</keyword>
<dbReference type="InterPro" id="IPR011723">
    <property type="entry name" value="Znf/thioredoxin_put"/>
</dbReference>
<keyword evidence="5" id="KW-1185">Reference proteome</keyword>
<feature type="transmembrane region" description="Helical" evidence="2">
    <location>
        <begin position="178"/>
        <end position="198"/>
    </location>
</feature>
<dbReference type="Proteomes" id="UP000249364">
    <property type="component" value="Unassembled WGS sequence"/>
</dbReference>
<dbReference type="OrthoDB" id="7159357at2"/>
<feature type="compositionally biased region" description="Basic and acidic residues" evidence="1">
    <location>
        <begin position="86"/>
        <end position="96"/>
    </location>
</feature>
<protein>
    <submittedName>
        <fullName evidence="4">Putative Zn finger-like uncharacterized protein</fullName>
    </submittedName>
</protein>
<evidence type="ECO:0000256" key="1">
    <source>
        <dbReference type="SAM" id="MobiDB-lite"/>
    </source>
</evidence>
<dbReference type="NCBIfam" id="TIGR02098">
    <property type="entry name" value="MJ0042_CXXC"/>
    <property type="match status" value="1"/>
</dbReference>
<feature type="region of interest" description="Disordered" evidence="1">
    <location>
        <begin position="46"/>
        <end position="69"/>
    </location>
</feature>
<organism evidence="4 5">
    <name type="scientific">Roseinatronobacter thiooxidans</name>
    <dbReference type="NCBI Taxonomy" id="121821"/>
    <lineage>
        <taxon>Bacteria</taxon>
        <taxon>Pseudomonadati</taxon>
        <taxon>Pseudomonadota</taxon>
        <taxon>Alphaproteobacteria</taxon>
        <taxon>Rhodobacterales</taxon>
        <taxon>Paracoccaceae</taxon>
        <taxon>Roseinatronobacter</taxon>
    </lineage>
</organism>
<evidence type="ECO:0000313" key="5">
    <source>
        <dbReference type="Proteomes" id="UP000249364"/>
    </source>
</evidence>
<dbReference type="STRING" id="121821.GCA_001870675_01681"/>
<gene>
    <name evidence="4" type="ORF">LY56_01982</name>
</gene>
<sequence length="233" mass="24704">MRLVCTECNAQYEIDAALLPDSGREVQCSACGHVWFQEKTPAVAAAAPAQGHMPKPTADAPLAEAAPTPRKVDDKVLEILREEAEFESRQRAREAEALETQPDLGLSGAAPWPSGAKHTAPAPPKDAPDATPKANTQAAFPDIEDISASLEPISQSRAGRSTTEFDLPATANERRRSFWGGLAVPLVLAAILIAPYLMASEIITALPASEPAMTGYVNTVDGMRIRLAALLNG</sequence>
<keyword evidence="2" id="KW-0812">Transmembrane</keyword>
<dbReference type="EMBL" id="QKZQ01000008">
    <property type="protein sequence ID" value="PZX42287.1"/>
    <property type="molecule type" value="Genomic_DNA"/>
</dbReference>
<dbReference type="AlphaFoldDB" id="A0A2W7QDT6"/>
<name>A0A2W7QDT6_9RHOB</name>
<comment type="caution">
    <text evidence="4">The sequence shown here is derived from an EMBL/GenBank/DDBJ whole genome shotgun (WGS) entry which is preliminary data.</text>
</comment>
<evidence type="ECO:0000256" key="2">
    <source>
        <dbReference type="SAM" id="Phobius"/>
    </source>
</evidence>
<reference evidence="4 5" key="1">
    <citation type="submission" date="2018-06" db="EMBL/GenBank/DDBJ databases">
        <title>Genomic Encyclopedia of Archaeal and Bacterial Type Strains, Phase II (KMG-II): from individual species to whole genera.</title>
        <authorList>
            <person name="Goeker M."/>
        </authorList>
    </citation>
    <scope>NUCLEOTIDE SEQUENCE [LARGE SCALE GENOMIC DNA]</scope>
    <source>
        <strain evidence="4 5">DSM 13087</strain>
    </source>
</reference>
<evidence type="ECO:0000259" key="3">
    <source>
        <dbReference type="Pfam" id="PF13717"/>
    </source>
</evidence>
<accession>A0A2W7QDT6</accession>
<evidence type="ECO:0000313" key="4">
    <source>
        <dbReference type="EMBL" id="PZX42287.1"/>
    </source>
</evidence>
<dbReference type="RefSeq" id="WP_071468414.1">
    <property type="nucleotide sequence ID" value="NZ_MEHT01000005.1"/>
</dbReference>
<feature type="region of interest" description="Disordered" evidence="1">
    <location>
        <begin position="86"/>
        <end position="135"/>
    </location>
</feature>
<proteinExistence type="predicted"/>
<dbReference type="Pfam" id="PF13717">
    <property type="entry name" value="Zn_ribbon_4"/>
    <property type="match status" value="1"/>
</dbReference>
<keyword evidence="2" id="KW-1133">Transmembrane helix</keyword>